<accession>A0A0G9MKS1</accession>
<keyword evidence="7" id="KW-1185">Reference proteome</keyword>
<dbReference type="Proteomes" id="UP000053464">
    <property type="component" value="Unassembled WGS sequence"/>
</dbReference>
<dbReference type="CDD" id="cd16027">
    <property type="entry name" value="SGSH"/>
    <property type="match status" value="1"/>
</dbReference>
<dbReference type="EMBL" id="LBHB01000006">
    <property type="protein sequence ID" value="KLE31285.1"/>
    <property type="molecule type" value="Genomic_DNA"/>
</dbReference>
<dbReference type="InterPro" id="IPR050738">
    <property type="entry name" value="Sulfatase"/>
</dbReference>
<keyword evidence="2" id="KW-0479">Metal-binding</keyword>
<evidence type="ECO:0000256" key="2">
    <source>
        <dbReference type="ARBA" id="ARBA00022723"/>
    </source>
</evidence>
<feature type="domain" description="Sulfatase N-terminal" evidence="5">
    <location>
        <begin position="39"/>
        <end position="308"/>
    </location>
</feature>
<evidence type="ECO:0000313" key="6">
    <source>
        <dbReference type="EMBL" id="KLE31285.1"/>
    </source>
</evidence>
<dbReference type="AlphaFoldDB" id="A0A0G9MKS1"/>
<dbReference type="InterPro" id="IPR006311">
    <property type="entry name" value="TAT_signal"/>
</dbReference>
<dbReference type="GO" id="GO:0004065">
    <property type="term" value="F:arylsulfatase activity"/>
    <property type="evidence" value="ECO:0007669"/>
    <property type="project" value="TreeGrafter"/>
</dbReference>
<evidence type="ECO:0000256" key="1">
    <source>
        <dbReference type="ARBA" id="ARBA00008779"/>
    </source>
</evidence>
<organism evidence="6 7">
    <name type="scientific">Aurantiacibacter luteus</name>
    <dbReference type="NCBI Taxonomy" id="1581420"/>
    <lineage>
        <taxon>Bacteria</taxon>
        <taxon>Pseudomonadati</taxon>
        <taxon>Pseudomonadota</taxon>
        <taxon>Alphaproteobacteria</taxon>
        <taxon>Sphingomonadales</taxon>
        <taxon>Erythrobacteraceae</taxon>
        <taxon>Aurantiacibacter</taxon>
    </lineage>
</organism>
<evidence type="ECO:0000259" key="5">
    <source>
        <dbReference type="Pfam" id="PF00884"/>
    </source>
</evidence>
<dbReference type="Gene3D" id="3.40.720.10">
    <property type="entry name" value="Alkaline Phosphatase, subunit A"/>
    <property type="match status" value="1"/>
</dbReference>
<dbReference type="PROSITE" id="PS51318">
    <property type="entry name" value="TAT"/>
    <property type="match status" value="1"/>
</dbReference>
<keyword evidence="3" id="KW-0378">Hydrolase</keyword>
<comment type="similarity">
    <text evidence="1">Belongs to the sulfatase family.</text>
</comment>
<dbReference type="Pfam" id="PF00884">
    <property type="entry name" value="Sulfatase"/>
    <property type="match status" value="1"/>
</dbReference>
<dbReference type="PANTHER" id="PTHR42693">
    <property type="entry name" value="ARYLSULFATASE FAMILY MEMBER"/>
    <property type="match status" value="1"/>
</dbReference>
<evidence type="ECO:0000313" key="7">
    <source>
        <dbReference type="Proteomes" id="UP000053464"/>
    </source>
</evidence>
<dbReference type="PATRIC" id="fig|1581420.6.peg.2882"/>
<dbReference type="InterPro" id="IPR017850">
    <property type="entry name" value="Alkaline_phosphatase_core_sf"/>
</dbReference>
<keyword evidence="4" id="KW-0106">Calcium</keyword>
<name>A0A0G9MKS1_9SPHN</name>
<dbReference type="InterPro" id="IPR024607">
    <property type="entry name" value="Sulfatase_CS"/>
</dbReference>
<evidence type="ECO:0000256" key="3">
    <source>
        <dbReference type="ARBA" id="ARBA00022801"/>
    </source>
</evidence>
<reference evidence="6 7" key="1">
    <citation type="submission" date="2015-04" db="EMBL/GenBank/DDBJ databases">
        <title>The draft genome sequence of Erythrobacter luteus KA37.</title>
        <authorList>
            <person name="Zhuang L."/>
            <person name="Liu Y."/>
            <person name="Shao Z."/>
        </authorList>
    </citation>
    <scope>NUCLEOTIDE SEQUENCE [LARGE SCALE GENOMIC DNA]</scope>
    <source>
        <strain evidence="6 7">KA37</strain>
    </source>
</reference>
<proteinExistence type="inferred from homology"/>
<dbReference type="SUPFAM" id="SSF53649">
    <property type="entry name" value="Alkaline phosphatase-like"/>
    <property type="match status" value="1"/>
</dbReference>
<dbReference type="PANTHER" id="PTHR42693:SF53">
    <property type="entry name" value="ENDO-4-O-SULFATASE"/>
    <property type="match status" value="1"/>
</dbReference>
<gene>
    <name evidence="6" type="ORF">AAW00_14095</name>
</gene>
<evidence type="ECO:0000256" key="4">
    <source>
        <dbReference type="ARBA" id="ARBA00022837"/>
    </source>
</evidence>
<dbReference type="InterPro" id="IPR011989">
    <property type="entry name" value="ARM-like"/>
</dbReference>
<comment type="caution">
    <text evidence="6">The sequence shown here is derived from an EMBL/GenBank/DDBJ whole genome shotgun (WGS) entry which is preliminary data.</text>
</comment>
<dbReference type="STRING" id="1581420.AAW00_14095"/>
<protein>
    <submittedName>
        <fullName evidence="6">Sulfatase</fullName>
    </submittedName>
</protein>
<dbReference type="InterPro" id="IPR016024">
    <property type="entry name" value="ARM-type_fold"/>
</dbReference>
<dbReference type="GO" id="GO:0046872">
    <property type="term" value="F:metal ion binding"/>
    <property type="evidence" value="ECO:0007669"/>
    <property type="project" value="UniProtKB-KW"/>
</dbReference>
<sequence>MTGMNRRRAIGTIGGLVGGAALPAGCRSIGEPSGATGKPNILWLVSEDNNPFIGAYGDRLARTPNIDALAREGILYRNVYSNAPVCAPSRFCLLTGIHPESAGPAHHMRAEATLPDFIRTYPDHLRSAGYYCTNNEKTDYNCRVEAGEIWDDSSATAHYRNRAAGQPFMAVFNTEITHESRLFGSTDGAVRPEDVRVPAYLPDSPEVRRDYASYYNLVERMDDFIGEHLRALEEAGLADDTIVFYYSDNGGCLPRSKRYCYDEGLRCALVVRVPDKWRHLAPVSPGLEIDAPVSFIDFVPTLLSLAGIAQPAELPGKPFLGQRIADPKTLAFGMRNRMDERYDFIRTVTDGRYRYIRNYMPHRPLGQPVAFAWMLGSYADWHARFLAGTLDEVQRRFFEAKPHEEFYDLESDPDEVVNLAERPGRAADALASMRAALDQHMLAINDNGFIPEGSWLEGYGASRVAGAYPLERIMGIAAMAAGGRQDDLGDLAALLGDEDPTVRYWAATGVLIRMPDAGGLGGALRLRLSKENDLHVRIVLAEALSHTALAADGVAELARIAGRETSEPIRLQALNALTFAPDPSPTLEMIDTLVNDTGYLGRAATYLARTIRGTFDPHISMLPPRR</sequence>
<dbReference type="PROSITE" id="PS00523">
    <property type="entry name" value="SULFATASE_1"/>
    <property type="match status" value="1"/>
</dbReference>
<dbReference type="SUPFAM" id="SSF48371">
    <property type="entry name" value="ARM repeat"/>
    <property type="match status" value="1"/>
</dbReference>
<dbReference type="InterPro" id="IPR000917">
    <property type="entry name" value="Sulfatase_N"/>
</dbReference>
<dbReference type="Gene3D" id="1.25.10.10">
    <property type="entry name" value="Leucine-rich Repeat Variant"/>
    <property type="match status" value="1"/>
</dbReference>